<dbReference type="GO" id="GO:0005739">
    <property type="term" value="C:mitochondrion"/>
    <property type="evidence" value="ECO:0007669"/>
    <property type="project" value="GOC"/>
</dbReference>
<keyword evidence="3" id="KW-1185">Reference proteome</keyword>
<organism evidence="2 3">
    <name type="scientific">[Torrubiella] hemipterigena</name>
    <dbReference type="NCBI Taxonomy" id="1531966"/>
    <lineage>
        <taxon>Eukaryota</taxon>
        <taxon>Fungi</taxon>
        <taxon>Dikarya</taxon>
        <taxon>Ascomycota</taxon>
        <taxon>Pezizomycotina</taxon>
        <taxon>Sordariomycetes</taxon>
        <taxon>Hypocreomycetidae</taxon>
        <taxon>Hypocreales</taxon>
        <taxon>Clavicipitaceae</taxon>
        <taxon>Clavicipitaceae incertae sedis</taxon>
        <taxon>'Torrubiella' clade</taxon>
    </lineage>
</organism>
<evidence type="ECO:0000313" key="2">
    <source>
        <dbReference type="EMBL" id="CEJ82291.1"/>
    </source>
</evidence>
<dbReference type="Proteomes" id="UP000039046">
    <property type="component" value="Unassembled WGS sequence"/>
</dbReference>
<dbReference type="PANTHER" id="PTHR39150">
    <property type="entry name" value="54S RIBOSOMAL PROTEIN L28, MITOCHONDRIAL"/>
    <property type="match status" value="1"/>
</dbReference>
<feature type="region of interest" description="Disordered" evidence="1">
    <location>
        <begin position="452"/>
        <end position="471"/>
    </location>
</feature>
<dbReference type="InterPro" id="IPR042831">
    <property type="entry name" value="Ribosomal_mL40_fung"/>
</dbReference>
<name>A0A0A1SVK4_9HYPO</name>
<reference evidence="2 3" key="1">
    <citation type="journal article" date="2015" name="Genome Announc.">
        <title>Draft Genome Sequence and Gene Annotation of the Entomopathogenic Fungus Verticillium hemipterigenum.</title>
        <authorList>
            <person name="Horn F."/>
            <person name="Habel A."/>
            <person name="Scharf D.H."/>
            <person name="Dworschak J."/>
            <person name="Brakhage A.A."/>
            <person name="Guthke R."/>
            <person name="Hertweck C."/>
            <person name="Linde J."/>
        </authorList>
    </citation>
    <scope>NUCLEOTIDE SEQUENCE [LARGE SCALE GENOMIC DNA]</scope>
</reference>
<evidence type="ECO:0000313" key="3">
    <source>
        <dbReference type="Proteomes" id="UP000039046"/>
    </source>
</evidence>
<feature type="compositionally biased region" description="Polar residues" evidence="1">
    <location>
        <begin position="559"/>
        <end position="583"/>
    </location>
</feature>
<feature type="compositionally biased region" description="Low complexity" evidence="1">
    <location>
        <begin position="452"/>
        <end position="464"/>
    </location>
</feature>
<dbReference type="OrthoDB" id="2098203at2759"/>
<feature type="region of interest" description="Disordered" evidence="1">
    <location>
        <begin position="538"/>
        <end position="593"/>
    </location>
</feature>
<dbReference type="GO" id="GO:0032543">
    <property type="term" value="P:mitochondrial translation"/>
    <property type="evidence" value="ECO:0007669"/>
    <property type="project" value="InterPro"/>
</dbReference>
<feature type="compositionally biased region" description="Low complexity" evidence="1">
    <location>
        <begin position="540"/>
        <end position="552"/>
    </location>
</feature>
<protein>
    <submittedName>
        <fullName evidence="2">Uncharacterized protein</fullName>
    </submittedName>
</protein>
<proteinExistence type="predicted"/>
<dbReference type="GO" id="GO:0003735">
    <property type="term" value="F:structural constituent of ribosome"/>
    <property type="evidence" value="ECO:0007669"/>
    <property type="project" value="InterPro"/>
</dbReference>
<feature type="region of interest" description="Disordered" evidence="1">
    <location>
        <begin position="417"/>
        <end position="438"/>
    </location>
</feature>
<dbReference type="Gene3D" id="6.10.250.3440">
    <property type="match status" value="1"/>
</dbReference>
<evidence type="ECO:0000256" key="1">
    <source>
        <dbReference type="SAM" id="MobiDB-lite"/>
    </source>
</evidence>
<dbReference type="EMBL" id="CDHN01000001">
    <property type="protein sequence ID" value="CEJ82291.1"/>
    <property type="molecule type" value="Genomic_DNA"/>
</dbReference>
<accession>A0A0A1SVK4</accession>
<dbReference type="HOGENOM" id="CLU_366892_0_0_1"/>
<gene>
    <name evidence="2" type="ORF">VHEMI02365</name>
</gene>
<dbReference type="PANTHER" id="PTHR39150:SF1">
    <property type="entry name" value="LARGE RIBOSOMAL SUBUNIT PROTEIN ML40"/>
    <property type="match status" value="1"/>
</dbReference>
<sequence length="760" mass="86712">MNSSYPTGLPEAVEAPEGLTHIFHLYGMDKAWSMEVYEGHVRYAKARHHMKERHSVARVLEQETINLHDKLRTDTLVQASHKKAWDNLQQQVSRIVAKRCRNYTKRLEHRDLLNFPEFFDEVLDYGLTNLFERLEINGRSLWKVNSLYASRWFVGAEPGDYVWYHDPYRVDDLGIMPKPRTYPAQYAYQDFDLDAQSVLAKPPGDITNFVYCGTVPRPNDEHRYRFQQIVPNVVRMLASIVCFTNPSATEHVLDIMSAQNLQPAQVTREMVAALFRGWNQALIGGMRSASLTRHIASQPLLIEFGALTHQLDQIGDARKLGGRLHDAWSAITGLTVPMAEMVMQGWEQRLAYQRLFSSRGTAHMLIYYDMDIKEGIFPFYHTHVFLNDPFHINNLRAVDADPYIAFSTFQSLHQYLRQPGPNRRAPQAEPAEPAEPTDTLPACVVAPVEPQLTTEQQQQQAPITTEERSNDDLYYATPAAEEPVAEEPVVEDQFVQDQFARYHFEEHQEPAAEDPDVFHQTLCVDPGAQALVDVLAPYISSSPSPEPESTSELTEDQDSSSASGNHTPSTLESTTPPAATSPSNKRKRTDDDLGLMSRLNLGTAANATIRTFSTSSSVMARQAVSTGPPIRKKHAIVRTENWKRLKVLRKNMFTPAPPPLRMARSRHVRHWTIHRAWQLFRRNQHLAIEQERMRMHDSMYKACEELRLSAGPGERGEGYLYRVAMEKKGVWGTDAIPIEYARFQTDSPAKQAWNHDWKRS</sequence>
<dbReference type="AlphaFoldDB" id="A0A0A1SVK4"/>
<dbReference type="STRING" id="1531966.A0A0A1SVK4"/>
<feature type="compositionally biased region" description="Low complexity" evidence="1">
    <location>
        <begin position="425"/>
        <end position="436"/>
    </location>
</feature>